<keyword evidence="2" id="KW-1185">Reference proteome</keyword>
<reference evidence="2" key="1">
    <citation type="submission" date="2013-02" db="EMBL/GenBank/DDBJ databases">
        <authorList>
            <person name="Hughes D."/>
        </authorList>
    </citation>
    <scope>NUCLEOTIDE SEQUENCE</scope>
    <source>
        <strain>Durham</strain>
        <strain evidence="2">NC isolate 2 -- Noor lab</strain>
    </source>
</reference>
<accession>T1GZU3</accession>
<sequence length="78" mass="9086">MTVADEQLLASFERKILRIIWAGHHGKDSQKGQSMGYNLWSKCQPKQKRELVLFTRKLKLRALLNQVLELTISNKVSY</sequence>
<proteinExistence type="predicted"/>
<reference evidence="1" key="2">
    <citation type="submission" date="2015-06" db="UniProtKB">
        <authorList>
            <consortium name="EnsemblMetazoa"/>
        </authorList>
    </citation>
    <scope>IDENTIFICATION</scope>
</reference>
<protein>
    <submittedName>
        <fullName evidence="1">Uncharacterized protein</fullName>
    </submittedName>
</protein>
<evidence type="ECO:0000313" key="1">
    <source>
        <dbReference type="EnsemblMetazoa" id="MESCA009400-PA"/>
    </source>
</evidence>
<evidence type="ECO:0000313" key="2">
    <source>
        <dbReference type="Proteomes" id="UP000015102"/>
    </source>
</evidence>
<dbReference type="EMBL" id="CAQQ02179585">
    <property type="status" value="NOT_ANNOTATED_CDS"/>
    <property type="molecule type" value="Genomic_DNA"/>
</dbReference>
<name>T1GZU3_MEGSC</name>
<dbReference type="AlphaFoldDB" id="T1GZU3"/>
<dbReference type="Proteomes" id="UP000015102">
    <property type="component" value="Unassembled WGS sequence"/>
</dbReference>
<organism evidence="1 2">
    <name type="scientific">Megaselia scalaris</name>
    <name type="common">Humpbacked fly</name>
    <name type="synonym">Phora scalaris</name>
    <dbReference type="NCBI Taxonomy" id="36166"/>
    <lineage>
        <taxon>Eukaryota</taxon>
        <taxon>Metazoa</taxon>
        <taxon>Ecdysozoa</taxon>
        <taxon>Arthropoda</taxon>
        <taxon>Hexapoda</taxon>
        <taxon>Insecta</taxon>
        <taxon>Pterygota</taxon>
        <taxon>Neoptera</taxon>
        <taxon>Endopterygota</taxon>
        <taxon>Diptera</taxon>
        <taxon>Brachycera</taxon>
        <taxon>Muscomorpha</taxon>
        <taxon>Platypezoidea</taxon>
        <taxon>Phoridae</taxon>
        <taxon>Megaseliini</taxon>
        <taxon>Megaselia</taxon>
    </lineage>
</organism>
<dbReference type="EnsemblMetazoa" id="MESCA009400-RA">
    <property type="protein sequence ID" value="MESCA009400-PA"/>
    <property type="gene ID" value="MESCA009400"/>
</dbReference>
<dbReference type="HOGENOM" id="CLU_2624838_0_0_1"/>